<dbReference type="AlphaFoldDB" id="A0A3M9XSC8"/>
<reference evidence="1 2" key="1">
    <citation type="submission" date="2018-08" db="EMBL/GenBank/DDBJ databases">
        <title>Genome sequence of Methylocystis hirsuta CSC1, a methanotroph able to accumulate PHAs.</title>
        <authorList>
            <person name="Bordel S."/>
            <person name="Rodriguez E."/>
            <person name="Gancedo J."/>
            <person name="Munoz R."/>
        </authorList>
    </citation>
    <scope>NUCLEOTIDE SEQUENCE [LARGE SCALE GENOMIC DNA]</scope>
    <source>
        <strain evidence="1 2">CSC1</strain>
    </source>
</reference>
<organism evidence="1 2">
    <name type="scientific">Methylocystis hirsuta</name>
    <dbReference type="NCBI Taxonomy" id="369798"/>
    <lineage>
        <taxon>Bacteria</taxon>
        <taxon>Pseudomonadati</taxon>
        <taxon>Pseudomonadota</taxon>
        <taxon>Alphaproteobacteria</taxon>
        <taxon>Hyphomicrobiales</taxon>
        <taxon>Methylocystaceae</taxon>
        <taxon>Methylocystis</taxon>
    </lineage>
</organism>
<protein>
    <submittedName>
        <fullName evidence="1">Uncharacterized protein</fullName>
    </submittedName>
</protein>
<accession>A0A3M9XSC8</accession>
<evidence type="ECO:0000313" key="1">
    <source>
        <dbReference type="EMBL" id="RNJ51199.1"/>
    </source>
</evidence>
<name>A0A3M9XSC8_9HYPH</name>
<proteinExistence type="predicted"/>
<comment type="caution">
    <text evidence="1">The sequence shown here is derived from an EMBL/GenBank/DDBJ whole genome shotgun (WGS) entry which is preliminary data.</text>
</comment>
<gene>
    <name evidence="1" type="ORF">D1O30_17965</name>
</gene>
<keyword evidence="2" id="KW-1185">Reference proteome</keyword>
<sequence>MPVKLAYRFVEAGREGAQARLGSGGEAGGAERLGLTWARTNNVPVIVFDKKRVCFDRSFRKGA</sequence>
<dbReference type="EMBL" id="QWDD01000001">
    <property type="protein sequence ID" value="RNJ51199.1"/>
    <property type="molecule type" value="Genomic_DNA"/>
</dbReference>
<evidence type="ECO:0000313" key="2">
    <source>
        <dbReference type="Proteomes" id="UP000268623"/>
    </source>
</evidence>
<dbReference type="Proteomes" id="UP000268623">
    <property type="component" value="Unassembled WGS sequence"/>
</dbReference>